<gene>
    <name evidence="3" type="ORF">GCM10023230_24960</name>
</gene>
<keyword evidence="4" id="KW-1185">Reference proteome</keyword>
<keyword evidence="2" id="KW-0812">Transmembrane</keyword>
<protein>
    <submittedName>
        <fullName evidence="3">Uncharacterized protein</fullName>
    </submittedName>
</protein>
<dbReference type="EMBL" id="BAABIP010000020">
    <property type="protein sequence ID" value="GAA4773362.1"/>
    <property type="molecule type" value="Genomic_DNA"/>
</dbReference>
<name>A0ABP9A490_9FLAO</name>
<reference evidence="4" key="1">
    <citation type="journal article" date="2019" name="Int. J. Syst. Evol. Microbiol.">
        <title>The Global Catalogue of Microorganisms (GCM) 10K type strain sequencing project: providing services to taxonomists for standard genome sequencing and annotation.</title>
        <authorList>
            <consortium name="The Broad Institute Genomics Platform"/>
            <consortium name="The Broad Institute Genome Sequencing Center for Infectious Disease"/>
            <person name="Wu L."/>
            <person name="Ma J."/>
        </authorList>
    </citation>
    <scope>NUCLEOTIDE SEQUENCE [LARGE SCALE GENOMIC DNA]</scope>
    <source>
        <strain evidence="4">JCM 18198</strain>
    </source>
</reference>
<feature type="transmembrane region" description="Helical" evidence="2">
    <location>
        <begin position="12"/>
        <end position="30"/>
    </location>
</feature>
<proteinExistence type="predicted"/>
<feature type="region of interest" description="Disordered" evidence="1">
    <location>
        <begin position="140"/>
        <end position="164"/>
    </location>
</feature>
<dbReference type="Proteomes" id="UP001500141">
    <property type="component" value="Unassembled WGS sequence"/>
</dbReference>
<evidence type="ECO:0000313" key="4">
    <source>
        <dbReference type="Proteomes" id="UP001500141"/>
    </source>
</evidence>
<evidence type="ECO:0000256" key="2">
    <source>
        <dbReference type="SAM" id="Phobius"/>
    </source>
</evidence>
<feature type="transmembrane region" description="Helical" evidence="2">
    <location>
        <begin position="35"/>
        <end position="55"/>
    </location>
</feature>
<dbReference type="RefSeq" id="WP_264542468.1">
    <property type="nucleotide sequence ID" value="NZ_BAABIP010000020.1"/>
</dbReference>
<accession>A0ABP9A490</accession>
<evidence type="ECO:0000313" key="3">
    <source>
        <dbReference type="EMBL" id="GAA4773362.1"/>
    </source>
</evidence>
<sequence length="164" mass="18343">MNDAHYHMLINHFPIIGLFFGIGILIFGILKKNPLILNIAYVFFIICMITGQLSMMTGDKAEHFVENLSGFSDNLMEEHEELAEGFMKIMYLLGLASILGLFTAFKKHAKAFMFSYIVLIVAVVAILFAKPVGTSGGEIRHTEIREGNTSVDTNVKTENNDHDE</sequence>
<feature type="transmembrane region" description="Helical" evidence="2">
    <location>
        <begin position="85"/>
        <end position="104"/>
    </location>
</feature>
<keyword evidence="2" id="KW-0472">Membrane</keyword>
<keyword evidence="2" id="KW-1133">Transmembrane helix</keyword>
<comment type="caution">
    <text evidence="3">The sequence shown here is derived from an EMBL/GenBank/DDBJ whole genome shotgun (WGS) entry which is preliminary data.</text>
</comment>
<feature type="compositionally biased region" description="Polar residues" evidence="1">
    <location>
        <begin position="147"/>
        <end position="157"/>
    </location>
</feature>
<organism evidence="3 4">
    <name type="scientific">Flavobacterium hankyongi</name>
    <dbReference type="NCBI Taxonomy" id="1176532"/>
    <lineage>
        <taxon>Bacteria</taxon>
        <taxon>Pseudomonadati</taxon>
        <taxon>Bacteroidota</taxon>
        <taxon>Flavobacteriia</taxon>
        <taxon>Flavobacteriales</taxon>
        <taxon>Flavobacteriaceae</taxon>
        <taxon>Flavobacterium</taxon>
    </lineage>
</organism>
<feature type="transmembrane region" description="Helical" evidence="2">
    <location>
        <begin position="111"/>
        <end position="129"/>
    </location>
</feature>
<evidence type="ECO:0000256" key="1">
    <source>
        <dbReference type="SAM" id="MobiDB-lite"/>
    </source>
</evidence>